<proteinExistence type="predicted"/>
<evidence type="ECO:0000256" key="1">
    <source>
        <dbReference type="SAM" id="MobiDB-lite"/>
    </source>
</evidence>
<dbReference type="EMBL" id="JBHTAS010000001">
    <property type="protein sequence ID" value="MFC7140806.1"/>
    <property type="molecule type" value="Genomic_DNA"/>
</dbReference>
<feature type="region of interest" description="Disordered" evidence="1">
    <location>
        <begin position="1"/>
        <end position="22"/>
    </location>
</feature>
<evidence type="ECO:0000313" key="2">
    <source>
        <dbReference type="EMBL" id="MFC7140806.1"/>
    </source>
</evidence>
<feature type="compositionally biased region" description="Pro residues" evidence="1">
    <location>
        <begin position="1"/>
        <end position="16"/>
    </location>
</feature>
<dbReference type="GeneID" id="78821111"/>
<protein>
    <submittedName>
        <fullName evidence="2">Uncharacterized protein</fullName>
    </submittedName>
</protein>
<accession>A0ABD5Y1J7</accession>
<sequence>MPSLHPLPPGAAPAPPAIGQSSTGGVLAAAVVGLWTGERLVYRADAYAAGRTDRETVEAAIRRFADLNDAPMEWGRFAALRRMEPPLARRIDRLRDRASWE</sequence>
<keyword evidence="3" id="KW-1185">Reference proteome</keyword>
<dbReference type="RefSeq" id="WP_274321894.1">
    <property type="nucleotide sequence ID" value="NZ_CP118158.1"/>
</dbReference>
<dbReference type="Proteomes" id="UP001596432">
    <property type="component" value="Unassembled WGS sequence"/>
</dbReference>
<name>A0ABD5Y1J7_9EURY</name>
<organism evidence="2 3">
    <name type="scientific">Halosimplex aquaticum</name>
    <dbReference type="NCBI Taxonomy" id="3026162"/>
    <lineage>
        <taxon>Archaea</taxon>
        <taxon>Methanobacteriati</taxon>
        <taxon>Methanobacteriota</taxon>
        <taxon>Stenosarchaea group</taxon>
        <taxon>Halobacteria</taxon>
        <taxon>Halobacteriales</taxon>
        <taxon>Haloarculaceae</taxon>
        <taxon>Halosimplex</taxon>
    </lineage>
</organism>
<gene>
    <name evidence="2" type="ORF">ACFQMA_13360</name>
</gene>
<reference evidence="2 3" key="1">
    <citation type="journal article" date="2019" name="Int. J. Syst. Evol. Microbiol.">
        <title>The Global Catalogue of Microorganisms (GCM) 10K type strain sequencing project: providing services to taxonomists for standard genome sequencing and annotation.</title>
        <authorList>
            <consortium name="The Broad Institute Genomics Platform"/>
            <consortium name="The Broad Institute Genome Sequencing Center for Infectious Disease"/>
            <person name="Wu L."/>
            <person name="Ma J."/>
        </authorList>
    </citation>
    <scope>NUCLEOTIDE SEQUENCE [LARGE SCALE GENOMIC DNA]</scope>
    <source>
        <strain evidence="2 3">XZYJT29</strain>
    </source>
</reference>
<comment type="caution">
    <text evidence="2">The sequence shown here is derived from an EMBL/GenBank/DDBJ whole genome shotgun (WGS) entry which is preliminary data.</text>
</comment>
<evidence type="ECO:0000313" key="3">
    <source>
        <dbReference type="Proteomes" id="UP001596432"/>
    </source>
</evidence>
<dbReference type="AlphaFoldDB" id="A0ABD5Y1J7"/>